<reference evidence="1" key="2">
    <citation type="journal article" date="2015" name="Fish Shellfish Immunol.">
        <title>Early steps in the European eel (Anguilla anguilla)-Vibrio vulnificus interaction in the gills: Role of the RtxA13 toxin.</title>
        <authorList>
            <person name="Callol A."/>
            <person name="Pajuelo D."/>
            <person name="Ebbesson L."/>
            <person name="Teles M."/>
            <person name="MacKenzie S."/>
            <person name="Amaro C."/>
        </authorList>
    </citation>
    <scope>NUCLEOTIDE SEQUENCE</scope>
</reference>
<protein>
    <submittedName>
        <fullName evidence="1">Uncharacterized protein</fullName>
    </submittedName>
</protein>
<evidence type="ECO:0000313" key="1">
    <source>
        <dbReference type="EMBL" id="JAH21486.1"/>
    </source>
</evidence>
<accession>A0A0E9QX09</accession>
<proteinExistence type="predicted"/>
<name>A0A0E9QX09_ANGAN</name>
<reference evidence="1" key="1">
    <citation type="submission" date="2014-11" db="EMBL/GenBank/DDBJ databases">
        <authorList>
            <person name="Amaro Gonzalez C."/>
        </authorList>
    </citation>
    <scope>NUCLEOTIDE SEQUENCE</scope>
</reference>
<dbReference type="AlphaFoldDB" id="A0A0E9QX09"/>
<organism evidence="1">
    <name type="scientific">Anguilla anguilla</name>
    <name type="common">European freshwater eel</name>
    <name type="synonym">Muraena anguilla</name>
    <dbReference type="NCBI Taxonomy" id="7936"/>
    <lineage>
        <taxon>Eukaryota</taxon>
        <taxon>Metazoa</taxon>
        <taxon>Chordata</taxon>
        <taxon>Craniata</taxon>
        <taxon>Vertebrata</taxon>
        <taxon>Euteleostomi</taxon>
        <taxon>Actinopterygii</taxon>
        <taxon>Neopterygii</taxon>
        <taxon>Teleostei</taxon>
        <taxon>Anguilliformes</taxon>
        <taxon>Anguillidae</taxon>
        <taxon>Anguilla</taxon>
    </lineage>
</organism>
<sequence length="26" mass="3128">MFRCPHTFGNVVFFEYPTQCGHYQCD</sequence>
<dbReference type="EMBL" id="GBXM01087091">
    <property type="protein sequence ID" value="JAH21486.1"/>
    <property type="molecule type" value="Transcribed_RNA"/>
</dbReference>